<sequence>MTAWCRPRRRVRPARYEVPDRAVRNTRPSHSGSPRPAACRRPGPARRGRLRGAPRSHRGGPGSRRCGTGSIGRHPASSVRSKTMPRPPGRGPANPREGAAYRRPDWARRPAATSLRRDRTPACTRRYPPRFPAARPPARCAARPWKRPHPSPLRHSRRPGKRNVHRPGRPCHPLSAGGPKARAKSTATRPDSAPDSPGA</sequence>
<evidence type="ECO:0000313" key="2">
    <source>
        <dbReference type="EMBL" id="ARP85914.1"/>
    </source>
</evidence>
<feature type="compositionally biased region" description="Basic residues" evidence="1">
    <location>
        <begin position="43"/>
        <end position="58"/>
    </location>
</feature>
<dbReference type="AlphaFoldDB" id="A0A1W6YY91"/>
<name>A0A1W6YY91_9BORD</name>
<gene>
    <name evidence="2" type="ORF">CAL13_06635</name>
</gene>
<accession>A0A1W6YY91</accession>
<organism evidence="2 3">
    <name type="scientific">Bordetella genomosp. 9</name>
    <dbReference type="NCBI Taxonomy" id="1416803"/>
    <lineage>
        <taxon>Bacteria</taxon>
        <taxon>Pseudomonadati</taxon>
        <taxon>Pseudomonadota</taxon>
        <taxon>Betaproteobacteria</taxon>
        <taxon>Burkholderiales</taxon>
        <taxon>Alcaligenaceae</taxon>
        <taxon>Bordetella</taxon>
    </lineage>
</organism>
<feature type="region of interest" description="Disordered" evidence="1">
    <location>
        <begin position="1"/>
        <end position="199"/>
    </location>
</feature>
<evidence type="ECO:0000313" key="3">
    <source>
        <dbReference type="Proteomes" id="UP000194139"/>
    </source>
</evidence>
<proteinExistence type="predicted"/>
<dbReference type="EMBL" id="CP021109">
    <property type="protein sequence ID" value="ARP85914.1"/>
    <property type="molecule type" value="Genomic_DNA"/>
</dbReference>
<feature type="compositionally biased region" description="Basic residues" evidence="1">
    <location>
        <begin position="144"/>
        <end position="169"/>
    </location>
</feature>
<feature type="compositionally biased region" description="Basic and acidic residues" evidence="1">
    <location>
        <begin position="99"/>
        <end position="108"/>
    </location>
</feature>
<reference evidence="2 3" key="1">
    <citation type="submission" date="2017-05" db="EMBL/GenBank/DDBJ databases">
        <title>Complete and WGS of Bordetella genogroups.</title>
        <authorList>
            <person name="Spilker T."/>
            <person name="LiPuma J."/>
        </authorList>
    </citation>
    <scope>NUCLEOTIDE SEQUENCE [LARGE SCALE GENOMIC DNA]</scope>
    <source>
        <strain evidence="2 3">AU17164</strain>
    </source>
</reference>
<keyword evidence="3" id="KW-1185">Reference proteome</keyword>
<dbReference type="Proteomes" id="UP000194139">
    <property type="component" value="Chromosome"/>
</dbReference>
<evidence type="ECO:0000256" key="1">
    <source>
        <dbReference type="SAM" id="MobiDB-lite"/>
    </source>
</evidence>
<feature type="compositionally biased region" description="Low complexity" evidence="1">
    <location>
        <begin position="31"/>
        <end position="42"/>
    </location>
</feature>
<feature type="compositionally biased region" description="Basic residues" evidence="1">
    <location>
        <begin position="1"/>
        <end position="13"/>
    </location>
</feature>
<feature type="compositionally biased region" description="Basic and acidic residues" evidence="1">
    <location>
        <begin position="14"/>
        <end position="23"/>
    </location>
</feature>
<protein>
    <submittedName>
        <fullName evidence="2">Uncharacterized protein</fullName>
    </submittedName>
</protein>